<evidence type="ECO:0000256" key="9">
    <source>
        <dbReference type="ARBA" id="ARBA00023170"/>
    </source>
</evidence>
<dbReference type="InterPro" id="IPR010949">
    <property type="entry name" value="TonB_Hb/transfer/lactofer_rcpt"/>
</dbReference>
<evidence type="ECO:0000256" key="14">
    <source>
        <dbReference type="SAM" id="SignalP"/>
    </source>
</evidence>
<evidence type="ECO:0000256" key="13">
    <source>
        <dbReference type="SAM" id="MobiDB-lite"/>
    </source>
</evidence>
<keyword evidence="5 11" id="KW-0812">Transmembrane</keyword>
<comment type="similarity">
    <text evidence="2 11 12">Belongs to the TonB-dependent receptor family.</text>
</comment>
<evidence type="ECO:0000256" key="8">
    <source>
        <dbReference type="ARBA" id="ARBA00023136"/>
    </source>
</evidence>
<feature type="domain" description="TonB-dependent receptor plug" evidence="16">
    <location>
        <begin position="64"/>
        <end position="184"/>
    </location>
</feature>
<gene>
    <name evidence="17" type="ORF">J2X09_002940</name>
</gene>
<dbReference type="InterPro" id="IPR039426">
    <property type="entry name" value="TonB-dep_rcpt-like"/>
</dbReference>
<sequence length="746" mass="80371">MTVSQPLSPSFRPHPLVLACLVLMAGPTLAQTAAPDAAPIAQAGGTSSLRELVISGSRSERAIEEVPASIDVIGGEDLDPARVQDIRDLVREIPNVSVKRAPQRFGGVTGSTGRDGNAGFNIRGLDGNRVLLTVDGIRVPRELSSGVFGSAAFGRDYYDLGLISRVEILRGANSALYGSDGLAGMVAMFTTEPKDLLKPGQTFGGRVSLRADSEDDSRGVGVTLAGAPNDTLQWLGSVQLGRSGELDNQGENHALNSTRTAPNPQKDKSASVMGKVVLTPGAGQRHTLTLEHVDKSGEVEAYTARSTTATGTLDVDGTTDMQRTRLSWDGRFKVGSTWADELRATVGYQQSDAQEVATELRTAAPTYRVRDVTYTEKLWQGVLQAEKARSLGADWGQKLVYGVDVSVSKMDNLVTGVGAPVYETYPLKRFPPTRETNTALFAQSEFVSERWSLIPALRYDRFDLKAQNSTLYPLTPASLSDSALSPKLGAIFRPTQELNLFANLAAGFKAPSALQLNNFFQNALAQYRTIPNPNLKPERSRTLEIGARDKVGPVQWEAAVFTGRYKDFIDELVVVGGVAGNPANPLTYQAVNRGQVRLSGFELKGRFALGAATDLRVAYGQTKGEDTRLGVPLNSVNPARLMVGLDHRIGDWKLGAVVSHTMRKSTSDIDYTSTPNQFAPPSYTTLDLRASWQVSRSTRLSAAIHNVTDRKYWEWTNVIGVAAGSPVLDAYSAPGRGISVALVTDF</sequence>
<evidence type="ECO:0000256" key="3">
    <source>
        <dbReference type="ARBA" id="ARBA00022448"/>
    </source>
</evidence>
<evidence type="ECO:0000259" key="16">
    <source>
        <dbReference type="Pfam" id="PF07715"/>
    </source>
</evidence>
<accession>A0ABU1VCJ0</accession>
<evidence type="ECO:0000256" key="5">
    <source>
        <dbReference type="ARBA" id="ARBA00022692"/>
    </source>
</evidence>
<dbReference type="Pfam" id="PF00593">
    <property type="entry name" value="TonB_dep_Rec_b-barrel"/>
    <property type="match status" value="1"/>
</dbReference>
<reference evidence="17 18" key="1">
    <citation type="submission" date="2023-07" db="EMBL/GenBank/DDBJ databases">
        <title>Sorghum-associated microbial communities from plants grown in Nebraska, USA.</title>
        <authorList>
            <person name="Schachtman D."/>
        </authorList>
    </citation>
    <scope>NUCLEOTIDE SEQUENCE [LARGE SCALE GENOMIC DNA]</scope>
    <source>
        <strain evidence="17 18">BE240</strain>
    </source>
</reference>
<comment type="caution">
    <text evidence="17">The sequence shown here is derived from an EMBL/GenBank/DDBJ whole genome shotgun (WGS) entry which is preliminary data.</text>
</comment>
<dbReference type="Gene3D" id="2.40.170.20">
    <property type="entry name" value="TonB-dependent receptor, beta-barrel domain"/>
    <property type="match status" value="1"/>
</dbReference>
<feature type="chain" id="PRO_5046550234" evidence="14">
    <location>
        <begin position="31"/>
        <end position="746"/>
    </location>
</feature>
<dbReference type="SUPFAM" id="SSF56935">
    <property type="entry name" value="Porins"/>
    <property type="match status" value="1"/>
</dbReference>
<name>A0ABU1VCJ0_9BURK</name>
<dbReference type="NCBIfam" id="TIGR01785">
    <property type="entry name" value="TonB-hemin"/>
    <property type="match status" value="1"/>
</dbReference>
<dbReference type="InterPro" id="IPR000531">
    <property type="entry name" value="Beta-barrel_TonB"/>
</dbReference>
<evidence type="ECO:0000256" key="6">
    <source>
        <dbReference type="ARBA" id="ARBA00022729"/>
    </source>
</evidence>
<dbReference type="InterPro" id="IPR036942">
    <property type="entry name" value="Beta-barrel_TonB_sf"/>
</dbReference>
<protein>
    <submittedName>
        <fullName evidence="17">Hemoglobin/transferrin/lactoferrin receptor protein</fullName>
    </submittedName>
</protein>
<keyword evidence="8 11" id="KW-0472">Membrane</keyword>
<dbReference type="PANTHER" id="PTHR30069">
    <property type="entry name" value="TONB-DEPENDENT OUTER MEMBRANE RECEPTOR"/>
    <property type="match status" value="1"/>
</dbReference>
<dbReference type="EMBL" id="JAVDWE010000008">
    <property type="protein sequence ID" value="MDR7095192.1"/>
    <property type="molecule type" value="Genomic_DNA"/>
</dbReference>
<dbReference type="InterPro" id="IPR012910">
    <property type="entry name" value="Plug_dom"/>
</dbReference>
<evidence type="ECO:0000313" key="17">
    <source>
        <dbReference type="EMBL" id="MDR7095192.1"/>
    </source>
</evidence>
<dbReference type="CDD" id="cd01347">
    <property type="entry name" value="ligand_gated_channel"/>
    <property type="match status" value="1"/>
</dbReference>
<evidence type="ECO:0000256" key="7">
    <source>
        <dbReference type="ARBA" id="ARBA00023077"/>
    </source>
</evidence>
<keyword evidence="3 11" id="KW-0813">Transport</keyword>
<feature type="compositionally biased region" description="Polar residues" evidence="13">
    <location>
        <begin position="249"/>
        <end position="263"/>
    </location>
</feature>
<dbReference type="RefSeq" id="WP_204735705.1">
    <property type="nucleotide sequence ID" value="NZ_JAVDWE010000008.1"/>
</dbReference>
<evidence type="ECO:0000256" key="10">
    <source>
        <dbReference type="ARBA" id="ARBA00023237"/>
    </source>
</evidence>
<dbReference type="InterPro" id="IPR011276">
    <property type="entry name" value="TonB_haem/Hb_rcpt"/>
</dbReference>
<dbReference type="InterPro" id="IPR037066">
    <property type="entry name" value="Plug_dom_sf"/>
</dbReference>
<dbReference type="Pfam" id="PF07715">
    <property type="entry name" value="Plug"/>
    <property type="match status" value="1"/>
</dbReference>
<dbReference type="PANTHER" id="PTHR30069:SF29">
    <property type="entry name" value="HEMOGLOBIN AND HEMOGLOBIN-HAPTOGLOBIN-BINDING PROTEIN 1-RELATED"/>
    <property type="match status" value="1"/>
</dbReference>
<evidence type="ECO:0000313" key="18">
    <source>
        <dbReference type="Proteomes" id="UP001265550"/>
    </source>
</evidence>
<keyword evidence="4 11" id="KW-1134">Transmembrane beta strand</keyword>
<feature type="domain" description="TonB-dependent receptor-like beta-barrel" evidence="15">
    <location>
        <begin position="306"/>
        <end position="707"/>
    </location>
</feature>
<feature type="region of interest" description="Disordered" evidence="13">
    <location>
        <begin position="242"/>
        <end position="270"/>
    </location>
</feature>
<dbReference type="Proteomes" id="UP001265550">
    <property type="component" value="Unassembled WGS sequence"/>
</dbReference>
<evidence type="ECO:0000256" key="11">
    <source>
        <dbReference type="PROSITE-ProRule" id="PRU01360"/>
    </source>
</evidence>
<keyword evidence="9 17" id="KW-0675">Receptor</keyword>
<feature type="signal peptide" evidence="14">
    <location>
        <begin position="1"/>
        <end position="30"/>
    </location>
</feature>
<comment type="subcellular location">
    <subcellularLocation>
        <location evidence="1 11">Cell outer membrane</location>
        <topology evidence="1 11">Multi-pass membrane protein</topology>
    </subcellularLocation>
</comment>
<keyword evidence="18" id="KW-1185">Reference proteome</keyword>
<keyword evidence="7 12" id="KW-0798">TonB box</keyword>
<keyword evidence="10 11" id="KW-0998">Cell outer membrane</keyword>
<evidence type="ECO:0000256" key="2">
    <source>
        <dbReference type="ARBA" id="ARBA00009810"/>
    </source>
</evidence>
<organism evidence="17 18">
    <name type="scientific">Hydrogenophaga laconesensis</name>
    <dbReference type="NCBI Taxonomy" id="1805971"/>
    <lineage>
        <taxon>Bacteria</taxon>
        <taxon>Pseudomonadati</taxon>
        <taxon>Pseudomonadota</taxon>
        <taxon>Betaproteobacteria</taxon>
        <taxon>Burkholderiales</taxon>
        <taxon>Comamonadaceae</taxon>
        <taxon>Hydrogenophaga</taxon>
    </lineage>
</organism>
<evidence type="ECO:0000256" key="4">
    <source>
        <dbReference type="ARBA" id="ARBA00022452"/>
    </source>
</evidence>
<evidence type="ECO:0000256" key="12">
    <source>
        <dbReference type="RuleBase" id="RU003357"/>
    </source>
</evidence>
<dbReference type="PROSITE" id="PS52016">
    <property type="entry name" value="TONB_DEPENDENT_REC_3"/>
    <property type="match status" value="1"/>
</dbReference>
<dbReference type="NCBIfam" id="TIGR01786">
    <property type="entry name" value="TonB-hemlactrns"/>
    <property type="match status" value="1"/>
</dbReference>
<dbReference type="Gene3D" id="2.170.130.10">
    <property type="entry name" value="TonB-dependent receptor, plug domain"/>
    <property type="match status" value="1"/>
</dbReference>
<evidence type="ECO:0000259" key="15">
    <source>
        <dbReference type="Pfam" id="PF00593"/>
    </source>
</evidence>
<proteinExistence type="inferred from homology"/>
<evidence type="ECO:0000256" key="1">
    <source>
        <dbReference type="ARBA" id="ARBA00004571"/>
    </source>
</evidence>
<keyword evidence="6 14" id="KW-0732">Signal</keyword>